<accession>A0A9X2WNW4</accession>
<dbReference type="EMBL" id="JAMTCD010000016">
    <property type="protein sequence ID" value="MCT7942625.1"/>
    <property type="molecule type" value="Genomic_DNA"/>
</dbReference>
<proteinExistence type="inferred from homology"/>
<evidence type="ECO:0000256" key="2">
    <source>
        <dbReference type="ARBA" id="ARBA00023015"/>
    </source>
</evidence>
<sequence>MDKMRALRYFKRVAELKSFSLAAQEFSVPSSSISRRIKDLESILGLELLKRSTRIVELTELGSLYYDMIIEGLEKLDDADELMMQRMSTPEGILRISAMPSYGEQILSPILEKFQQDHPLITLDLDYTDSLTVLGKDPIDIAIRSGFTPDERVVAKQLSKNNFKLVASPKLLYSLQLLYNKEVLSFQDLEHCPTLQHRVASGVLPWWVNENSHWKKIAINPVVICNNGKTLLNAALADRGLMLAPSWGVDKYIESGELVEVATDFPINITQRADAGIFILYQRSKYQISKVKLCIDFIMHQLNID</sequence>
<dbReference type="InterPro" id="IPR058163">
    <property type="entry name" value="LysR-type_TF_proteobact-type"/>
</dbReference>
<evidence type="ECO:0000256" key="4">
    <source>
        <dbReference type="ARBA" id="ARBA00023163"/>
    </source>
</evidence>
<protein>
    <submittedName>
        <fullName evidence="6">LysR substrate-binding domain-containing protein</fullName>
    </submittedName>
</protein>
<dbReference type="SUPFAM" id="SSF53850">
    <property type="entry name" value="Periplasmic binding protein-like II"/>
    <property type="match status" value="1"/>
</dbReference>
<dbReference type="PANTHER" id="PTHR30537">
    <property type="entry name" value="HTH-TYPE TRANSCRIPTIONAL REGULATOR"/>
    <property type="match status" value="1"/>
</dbReference>
<feature type="domain" description="HTH lysR-type" evidence="5">
    <location>
        <begin position="1"/>
        <end position="59"/>
    </location>
</feature>
<comment type="caution">
    <text evidence="6">The sequence shown here is derived from an EMBL/GenBank/DDBJ whole genome shotgun (WGS) entry which is preliminary data.</text>
</comment>
<gene>
    <name evidence="6" type="ORF">NE535_12585</name>
</gene>
<dbReference type="RefSeq" id="WP_261298985.1">
    <property type="nucleotide sequence ID" value="NZ_JAMTCD010000016.1"/>
</dbReference>
<organism evidence="6 7">
    <name type="scientific">Shewanella holmiensis</name>
    <dbReference type="NCBI Taxonomy" id="2952222"/>
    <lineage>
        <taxon>Bacteria</taxon>
        <taxon>Pseudomonadati</taxon>
        <taxon>Pseudomonadota</taxon>
        <taxon>Gammaproteobacteria</taxon>
        <taxon>Alteromonadales</taxon>
        <taxon>Shewanellaceae</taxon>
        <taxon>Shewanella</taxon>
    </lineage>
</organism>
<evidence type="ECO:0000313" key="7">
    <source>
        <dbReference type="Proteomes" id="UP001155546"/>
    </source>
</evidence>
<dbReference type="InterPro" id="IPR000847">
    <property type="entry name" value="LysR_HTH_N"/>
</dbReference>
<keyword evidence="3" id="KW-0238">DNA-binding</keyword>
<name>A0A9X2WNW4_9GAMM</name>
<reference evidence="6" key="1">
    <citation type="journal article" date="2023" name="Int. J. Syst. Evol. Microbiol.">
        <title>&lt;i&gt;Shewanella septentrionalis&lt;/i&gt; sp. nov. and &lt;i&gt;Shewanella holmiensis&lt;/i&gt; sp. nov., isolated from Baltic Sea water and sediments.</title>
        <authorList>
            <person name="Martin-Rodriguez A.J."/>
            <person name="Thorell K."/>
            <person name="Joffre E."/>
            <person name="Jensie-Markopoulos S."/>
            <person name="Moore E.R.B."/>
            <person name="Sjoling A."/>
        </authorList>
    </citation>
    <scope>NUCLEOTIDE SEQUENCE</scope>
    <source>
        <strain evidence="6">SP1S2-7</strain>
    </source>
</reference>
<evidence type="ECO:0000256" key="3">
    <source>
        <dbReference type="ARBA" id="ARBA00023125"/>
    </source>
</evidence>
<keyword evidence="2" id="KW-0805">Transcription regulation</keyword>
<dbReference type="Proteomes" id="UP001155546">
    <property type="component" value="Unassembled WGS sequence"/>
</dbReference>
<dbReference type="CDD" id="cd08422">
    <property type="entry name" value="PBP2_CrgA_like"/>
    <property type="match status" value="1"/>
</dbReference>
<dbReference type="SUPFAM" id="SSF46785">
    <property type="entry name" value="Winged helix' DNA-binding domain"/>
    <property type="match status" value="1"/>
</dbReference>
<dbReference type="Gene3D" id="3.40.190.290">
    <property type="match status" value="1"/>
</dbReference>
<dbReference type="InterPro" id="IPR036388">
    <property type="entry name" value="WH-like_DNA-bd_sf"/>
</dbReference>
<dbReference type="PROSITE" id="PS50931">
    <property type="entry name" value="HTH_LYSR"/>
    <property type="match status" value="1"/>
</dbReference>
<dbReference type="PANTHER" id="PTHR30537:SF5">
    <property type="entry name" value="HTH-TYPE TRANSCRIPTIONAL ACTIVATOR TTDR-RELATED"/>
    <property type="match status" value="1"/>
</dbReference>
<keyword evidence="7" id="KW-1185">Reference proteome</keyword>
<keyword evidence="4" id="KW-0804">Transcription</keyword>
<dbReference type="Gene3D" id="1.10.10.10">
    <property type="entry name" value="Winged helix-like DNA-binding domain superfamily/Winged helix DNA-binding domain"/>
    <property type="match status" value="1"/>
</dbReference>
<dbReference type="AlphaFoldDB" id="A0A9X2WNW4"/>
<dbReference type="Pfam" id="PF00126">
    <property type="entry name" value="HTH_1"/>
    <property type="match status" value="1"/>
</dbReference>
<dbReference type="FunFam" id="1.10.10.10:FF:000001">
    <property type="entry name" value="LysR family transcriptional regulator"/>
    <property type="match status" value="1"/>
</dbReference>
<dbReference type="GO" id="GO:0003700">
    <property type="term" value="F:DNA-binding transcription factor activity"/>
    <property type="evidence" value="ECO:0007669"/>
    <property type="project" value="InterPro"/>
</dbReference>
<comment type="similarity">
    <text evidence="1">Belongs to the LysR transcriptional regulatory family.</text>
</comment>
<dbReference type="GO" id="GO:0003677">
    <property type="term" value="F:DNA binding"/>
    <property type="evidence" value="ECO:0007669"/>
    <property type="project" value="UniProtKB-KW"/>
</dbReference>
<evidence type="ECO:0000313" key="6">
    <source>
        <dbReference type="EMBL" id="MCT7942625.1"/>
    </source>
</evidence>
<evidence type="ECO:0000259" key="5">
    <source>
        <dbReference type="PROSITE" id="PS50931"/>
    </source>
</evidence>
<evidence type="ECO:0000256" key="1">
    <source>
        <dbReference type="ARBA" id="ARBA00009437"/>
    </source>
</evidence>
<dbReference type="InterPro" id="IPR005119">
    <property type="entry name" value="LysR_subst-bd"/>
</dbReference>
<dbReference type="InterPro" id="IPR036390">
    <property type="entry name" value="WH_DNA-bd_sf"/>
</dbReference>
<dbReference type="Pfam" id="PF03466">
    <property type="entry name" value="LysR_substrate"/>
    <property type="match status" value="1"/>
</dbReference>